<keyword evidence="4" id="KW-0410">Iron transport</keyword>
<evidence type="ECO:0000256" key="10">
    <source>
        <dbReference type="ARBA" id="ARBA00023136"/>
    </source>
</evidence>
<evidence type="ECO:0000256" key="4">
    <source>
        <dbReference type="ARBA" id="ARBA00022496"/>
    </source>
</evidence>
<dbReference type="PROSITE" id="PS52016">
    <property type="entry name" value="TONB_DEPENDENT_REC_3"/>
    <property type="match status" value="1"/>
</dbReference>
<evidence type="ECO:0000259" key="16">
    <source>
        <dbReference type="Pfam" id="PF00593"/>
    </source>
</evidence>
<dbReference type="PANTHER" id="PTHR32552:SF81">
    <property type="entry name" value="TONB-DEPENDENT OUTER MEMBRANE RECEPTOR"/>
    <property type="match status" value="1"/>
</dbReference>
<dbReference type="Pfam" id="PF07715">
    <property type="entry name" value="Plug"/>
    <property type="match status" value="1"/>
</dbReference>
<evidence type="ECO:0000256" key="13">
    <source>
        <dbReference type="PROSITE-ProRule" id="PRU10144"/>
    </source>
</evidence>
<proteinExistence type="inferred from homology"/>
<evidence type="ECO:0000256" key="14">
    <source>
        <dbReference type="RuleBase" id="RU003357"/>
    </source>
</evidence>
<evidence type="ECO:0000313" key="19">
    <source>
        <dbReference type="Proteomes" id="UP000540556"/>
    </source>
</evidence>
<feature type="short sequence motif" description="TonB C-terminal box" evidence="13">
    <location>
        <begin position="781"/>
        <end position="798"/>
    </location>
</feature>
<evidence type="ECO:0000259" key="17">
    <source>
        <dbReference type="Pfam" id="PF07715"/>
    </source>
</evidence>
<sequence>MRSPLFSSASTLAFTLGAICAGLPSDRAAAAPTDRPAHKARPAPARPAHKPAPPPATPPAEESVAVVAQRRSQPMQDVPITLSVVTADQMLRDAQFNRTSDVVKFVPNAQAQPTEGPERPRWFIRGIGTNSTVANSVNPVGIYYDDVYIANVYNQGFPLFDLAQAEILRGPQGTLWGKNANGGAIDYISRAPEFSRSGFVKFGYGSFNHSQEQAAVGGTLIPGKVAGRFSFYADNTDGWQKNLYDGTRPGGGLDTAARGQLLITPDDDLKILLNAHFRRYEGTVLPQPYVADSTTMGGGFGNPATVYMPGYNTPQSVPHLKYDQVYTIPAPEALREYGGLSRITLTKPGYTLTSITAAETNDRTQGQSYPDLAPPPGQVPYIRSLNTGNYWQATEELHIASPKERRFLWMAGLYGFLEHLNSLNATAYYAYPVNAAGVQQPLSVPPYSNYHYDQNWKSGSAFANSSYQITKKLKASAGVRWSIEHIDIQERYYAASPASGPATGTDLRQIPGNAPLTYAPRDHNTFRNWTADFTLDYAFTRDAMAYFRFASGKMPGNYGFSGYTRVPGQTISAVQIFQLNPEAINSYELGVKSQWFGHKLTANADIFRYDYTNALVNVPTSIGSGITAVIYKNAGAALIQGAEVQLDAAPVAGLHVGSNIGILHARYTSQESPSDGILGARIPRSPHISLTGYINYNIPLPRGSVTLGGDFQLYTKQYFFTSVATQTQDDLLQQRAYSLVNAHVTWFPLKTRRLSFDASVLNVANTGYRTLSITPFNGVTAFTYGQPRSFFLQGAYQF</sequence>
<dbReference type="GO" id="GO:0006826">
    <property type="term" value="P:iron ion transport"/>
    <property type="evidence" value="ECO:0007669"/>
    <property type="project" value="UniProtKB-KW"/>
</dbReference>
<dbReference type="Pfam" id="PF00593">
    <property type="entry name" value="TonB_dep_Rec_b-barrel"/>
    <property type="match status" value="1"/>
</dbReference>
<feature type="domain" description="TonB-dependent receptor plug" evidence="17">
    <location>
        <begin position="75"/>
        <end position="184"/>
    </location>
</feature>
<dbReference type="InterPro" id="IPR010917">
    <property type="entry name" value="TonB_rcpt_CS"/>
</dbReference>
<keyword evidence="6" id="KW-0732">Signal</keyword>
<keyword evidence="8" id="KW-0406">Ion transport</keyword>
<comment type="subcellular location">
    <subcellularLocation>
        <location evidence="1 12">Cell outer membrane</location>
        <topology evidence="1 12">Multi-pass membrane protein</topology>
    </subcellularLocation>
</comment>
<keyword evidence="18" id="KW-0675">Receptor</keyword>
<dbReference type="AlphaFoldDB" id="A0A7W4PRI3"/>
<keyword evidence="2 12" id="KW-0813">Transport</keyword>
<evidence type="ECO:0000256" key="6">
    <source>
        <dbReference type="ARBA" id="ARBA00022729"/>
    </source>
</evidence>
<evidence type="ECO:0000256" key="9">
    <source>
        <dbReference type="ARBA" id="ARBA00023077"/>
    </source>
</evidence>
<evidence type="ECO:0000256" key="7">
    <source>
        <dbReference type="ARBA" id="ARBA00023004"/>
    </source>
</evidence>
<gene>
    <name evidence="18" type="ORF">HLH27_10830</name>
</gene>
<feature type="domain" description="TonB-dependent receptor-like beta-barrel" evidence="16">
    <location>
        <begin position="362"/>
        <end position="763"/>
    </location>
</feature>
<comment type="caution">
    <text evidence="18">The sequence shown here is derived from an EMBL/GenBank/DDBJ whole genome shotgun (WGS) entry which is preliminary data.</text>
</comment>
<keyword evidence="19" id="KW-1185">Reference proteome</keyword>
<keyword evidence="10 12" id="KW-0472">Membrane</keyword>
<evidence type="ECO:0000256" key="3">
    <source>
        <dbReference type="ARBA" id="ARBA00022452"/>
    </source>
</evidence>
<accession>A0A7W4PRI3</accession>
<dbReference type="SUPFAM" id="SSF56935">
    <property type="entry name" value="Porins"/>
    <property type="match status" value="1"/>
</dbReference>
<evidence type="ECO:0000256" key="8">
    <source>
        <dbReference type="ARBA" id="ARBA00023065"/>
    </source>
</evidence>
<keyword evidence="11 12" id="KW-0998">Cell outer membrane</keyword>
<feature type="region of interest" description="Disordered" evidence="15">
    <location>
        <begin position="28"/>
        <end position="72"/>
    </location>
</feature>
<name>A0A7W4PRI3_9PROT</name>
<evidence type="ECO:0000256" key="2">
    <source>
        <dbReference type="ARBA" id="ARBA00022448"/>
    </source>
</evidence>
<keyword evidence="5 12" id="KW-0812">Transmembrane</keyword>
<evidence type="ECO:0000256" key="12">
    <source>
        <dbReference type="PROSITE-ProRule" id="PRU01360"/>
    </source>
</evidence>
<evidence type="ECO:0000256" key="5">
    <source>
        <dbReference type="ARBA" id="ARBA00022692"/>
    </source>
</evidence>
<keyword evidence="7" id="KW-0408">Iron</keyword>
<evidence type="ECO:0000256" key="1">
    <source>
        <dbReference type="ARBA" id="ARBA00004571"/>
    </source>
</evidence>
<evidence type="ECO:0000256" key="11">
    <source>
        <dbReference type="ARBA" id="ARBA00023237"/>
    </source>
</evidence>
<dbReference type="Gene3D" id="2.40.170.20">
    <property type="entry name" value="TonB-dependent receptor, beta-barrel domain"/>
    <property type="match status" value="1"/>
</dbReference>
<reference evidence="18 19" key="1">
    <citation type="submission" date="2020-04" db="EMBL/GenBank/DDBJ databases">
        <title>Description of novel Gluconacetobacter.</title>
        <authorList>
            <person name="Sombolestani A."/>
        </authorList>
    </citation>
    <scope>NUCLEOTIDE SEQUENCE [LARGE SCALE GENOMIC DNA]</scope>
    <source>
        <strain evidence="18 19">LMG 27800</strain>
    </source>
</reference>
<dbReference type="PANTHER" id="PTHR32552">
    <property type="entry name" value="FERRICHROME IRON RECEPTOR-RELATED"/>
    <property type="match status" value="1"/>
</dbReference>
<dbReference type="RefSeq" id="WP_182950032.1">
    <property type="nucleotide sequence ID" value="NZ_JABEQK010000007.1"/>
</dbReference>
<protein>
    <submittedName>
        <fullName evidence="18">TonB-dependent receptor plug domain-containing protein</fullName>
    </submittedName>
</protein>
<keyword evidence="9 14" id="KW-0798">TonB box</keyword>
<organism evidence="18 19">
    <name type="scientific">Gluconacetobacter takamatsuzukensis</name>
    <dbReference type="NCBI Taxonomy" id="1286190"/>
    <lineage>
        <taxon>Bacteria</taxon>
        <taxon>Pseudomonadati</taxon>
        <taxon>Pseudomonadota</taxon>
        <taxon>Alphaproteobacteria</taxon>
        <taxon>Acetobacterales</taxon>
        <taxon>Acetobacteraceae</taxon>
        <taxon>Gluconacetobacter</taxon>
    </lineage>
</organism>
<keyword evidence="3 12" id="KW-1134">Transmembrane beta strand</keyword>
<dbReference type="InterPro" id="IPR000531">
    <property type="entry name" value="Beta-barrel_TonB"/>
</dbReference>
<evidence type="ECO:0000256" key="15">
    <source>
        <dbReference type="SAM" id="MobiDB-lite"/>
    </source>
</evidence>
<dbReference type="EMBL" id="JABEQK010000007">
    <property type="protein sequence ID" value="MBB2205509.1"/>
    <property type="molecule type" value="Genomic_DNA"/>
</dbReference>
<dbReference type="PROSITE" id="PS01156">
    <property type="entry name" value="TONB_DEPENDENT_REC_2"/>
    <property type="match status" value="1"/>
</dbReference>
<dbReference type="InterPro" id="IPR012910">
    <property type="entry name" value="Plug_dom"/>
</dbReference>
<dbReference type="InterPro" id="IPR036942">
    <property type="entry name" value="Beta-barrel_TonB_sf"/>
</dbReference>
<dbReference type="InterPro" id="IPR039426">
    <property type="entry name" value="TonB-dep_rcpt-like"/>
</dbReference>
<dbReference type="Proteomes" id="UP000540556">
    <property type="component" value="Unassembled WGS sequence"/>
</dbReference>
<dbReference type="GO" id="GO:0009279">
    <property type="term" value="C:cell outer membrane"/>
    <property type="evidence" value="ECO:0007669"/>
    <property type="project" value="UniProtKB-SubCell"/>
</dbReference>
<evidence type="ECO:0000313" key="18">
    <source>
        <dbReference type="EMBL" id="MBB2205509.1"/>
    </source>
</evidence>
<comment type="similarity">
    <text evidence="12 14">Belongs to the TonB-dependent receptor family.</text>
</comment>